<evidence type="ECO:0000256" key="9">
    <source>
        <dbReference type="ARBA" id="ARBA00023273"/>
    </source>
</evidence>
<reference evidence="14" key="1">
    <citation type="submission" date="2022-12" db="EMBL/GenBank/DDBJ databases">
        <title>Chromosome-level genome assembly of the bean flower thrips Megalurothrips usitatus.</title>
        <authorList>
            <person name="Ma L."/>
            <person name="Liu Q."/>
            <person name="Li H."/>
            <person name="Cai W."/>
        </authorList>
    </citation>
    <scope>NUCLEOTIDE SEQUENCE</scope>
    <source>
        <strain evidence="14">Cailab_2022a</strain>
    </source>
</reference>
<organism evidence="14 15">
    <name type="scientific">Megalurothrips usitatus</name>
    <name type="common">bean blossom thrips</name>
    <dbReference type="NCBI Taxonomy" id="439358"/>
    <lineage>
        <taxon>Eukaryota</taxon>
        <taxon>Metazoa</taxon>
        <taxon>Ecdysozoa</taxon>
        <taxon>Arthropoda</taxon>
        <taxon>Hexapoda</taxon>
        <taxon>Insecta</taxon>
        <taxon>Pterygota</taxon>
        <taxon>Neoptera</taxon>
        <taxon>Paraneoptera</taxon>
        <taxon>Thysanoptera</taxon>
        <taxon>Terebrantia</taxon>
        <taxon>Thripoidea</taxon>
        <taxon>Thripidae</taxon>
        <taxon>Megalurothrips</taxon>
    </lineage>
</organism>
<evidence type="ECO:0008006" key="16">
    <source>
        <dbReference type="Google" id="ProtNLM"/>
    </source>
</evidence>
<dbReference type="Proteomes" id="UP001075354">
    <property type="component" value="Chromosome 8"/>
</dbReference>
<dbReference type="InterPro" id="IPR040379">
    <property type="entry name" value="WDR19/dyf-2"/>
</dbReference>
<keyword evidence="3" id="KW-0853">WD repeat</keyword>
<dbReference type="GO" id="GO:0030991">
    <property type="term" value="C:intraciliary transport particle A"/>
    <property type="evidence" value="ECO:0007669"/>
    <property type="project" value="TreeGrafter"/>
</dbReference>
<dbReference type="Gene3D" id="1.25.40.470">
    <property type="match status" value="2"/>
</dbReference>
<dbReference type="PANTHER" id="PTHR14920">
    <property type="entry name" value="OSMOTIC AVOIDANCE ABNORMAL PROTEIN 1/WD REPEAT MEMBRANE PROTEIN"/>
    <property type="match status" value="1"/>
</dbReference>
<keyword evidence="2" id="KW-0963">Cytoplasm</keyword>
<dbReference type="InterPro" id="IPR039468">
    <property type="entry name" value="WDR19_WD40_rpt"/>
</dbReference>
<feature type="domain" description="IF140/IFT172/WDR19 TPR" evidence="13">
    <location>
        <begin position="883"/>
        <end position="1035"/>
    </location>
</feature>
<dbReference type="PANTHER" id="PTHR14920:SF0">
    <property type="entry name" value="WD REPEAT DOMAIN 19"/>
    <property type="match status" value="1"/>
</dbReference>
<dbReference type="GO" id="GO:0060271">
    <property type="term" value="P:cilium assembly"/>
    <property type="evidence" value="ECO:0007669"/>
    <property type="project" value="TreeGrafter"/>
</dbReference>
<evidence type="ECO:0000256" key="4">
    <source>
        <dbReference type="ARBA" id="ARBA00022737"/>
    </source>
</evidence>
<dbReference type="InterPro" id="IPR001680">
    <property type="entry name" value="WD40_rpt"/>
</dbReference>
<evidence type="ECO:0000313" key="15">
    <source>
        <dbReference type="Proteomes" id="UP001075354"/>
    </source>
</evidence>
<dbReference type="Pfam" id="PF23145">
    <property type="entry name" value="Zf_2nd_IFT121"/>
    <property type="match status" value="1"/>
</dbReference>
<feature type="domain" description="IFT121-like zinc finger" evidence="11">
    <location>
        <begin position="1336"/>
        <end position="1382"/>
    </location>
</feature>
<comment type="caution">
    <text evidence="14">The sequence shown here is derived from an EMBL/GenBank/DDBJ whole genome shotgun (WGS) entry which is preliminary data.</text>
</comment>
<keyword evidence="9" id="KW-0966">Cell projection</keyword>
<dbReference type="InterPro" id="IPR036322">
    <property type="entry name" value="WD40_repeat_dom_sf"/>
</dbReference>
<keyword evidence="6" id="KW-0802">TPR repeat</keyword>
<evidence type="ECO:0000256" key="6">
    <source>
        <dbReference type="ARBA" id="ARBA00022803"/>
    </source>
</evidence>
<proteinExistence type="predicted"/>
<dbReference type="FunFam" id="2.130.10.10:FF:000242">
    <property type="entry name" value="WD repeat domain 19, isoform CRA_a"/>
    <property type="match status" value="1"/>
</dbReference>
<name>A0AAV7XHA2_9NEOP</name>
<dbReference type="Pfam" id="PF24762">
    <property type="entry name" value="TPR_IF140-IFT172"/>
    <property type="match status" value="2"/>
</dbReference>
<dbReference type="InterPro" id="IPR056170">
    <property type="entry name" value="Znf_IFT121-like"/>
</dbReference>
<accession>A0AAV7XHA2</accession>
<feature type="domain" description="IF140/IFT172/WDR19 TPR" evidence="13">
    <location>
        <begin position="685"/>
        <end position="823"/>
    </location>
</feature>
<dbReference type="SUPFAM" id="SSF50978">
    <property type="entry name" value="WD40 repeat-like"/>
    <property type="match status" value="2"/>
</dbReference>
<comment type="subcellular location">
    <subcellularLocation>
        <location evidence="1">Cytoplasm</location>
        <location evidence="1">Cytoskeleton</location>
        <location evidence="1">Cilium basal body</location>
    </subcellularLocation>
</comment>
<dbReference type="GO" id="GO:0008104">
    <property type="term" value="P:intracellular protein localization"/>
    <property type="evidence" value="ECO:0007669"/>
    <property type="project" value="UniProtKB-ARBA"/>
</dbReference>
<dbReference type="SUPFAM" id="SSF48452">
    <property type="entry name" value="TPR-like"/>
    <property type="match status" value="1"/>
</dbReference>
<dbReference type="InterPro" id="IPR011990">
    <property type="entry name" value="TPR-like_helical_dom_sf"/>
</dbReference>
<keyword evidence="5" id="KW-0970">Cilium biogenesis/degradation</keyword>
<evidence type="ECO:0000256" key="3">
    <source>
        <dbReference type="ARBA" id="ARBA00022574"/>
    </source>
</evidence>
<evidence type="ECO:0000259" key="13">
    <source>
        <dbReference type="Pfam" id="PF24762"/>
    </source>
</evidence>
<evidence type="ECO:0000259" key="11">
    <source>
        <dbReference type="Pfam" id="PF23145"/>
    </source>
</evidence>
<dbReference type="InterPro" id="IPR057855">
    <property type="entry name" value="Beta-prop_WDR19_1st"/>
</dbReference>
<dbReference type="Pfam" id="PF15911">
    <property type="entry name" value="Beta-prop_WDR19_2nd"/>
    <property type="match status" value="1"/>
</dbReference>
<dbReference type="SMART" id="SM00320">
    <property type="entry name" value="WD40"/>
    <property type="match status" value="6"/>
</dbReference>
<dbReference type="InterPro" id="IPR015943">
    <property type="entry name" value="WD40/YVTN_repeat-like_dom_sf"/>
</dbReference>
<keyword evidence="4" id="KW-0677">Repeat</keyword>
<feature type="domain" description="WDR19 WD40 repeat" evidence="10">
    <location>
        <begin position="370"/>
        <end position="654"/>
    </location>
</feature>
<evidence type="ECO:0000256" key="1">
    <source>
        <dbReference type="ARBA" id="ARBA00004120"/>
    </source>
</evidence>
<gene>
    <name evidence="14" type="ORF">ONE63_010261</name>
</gene>
<dbReference type="EMBL" id="JAPTSV010000008">
    <property type="protein sequence ID" value="KAJ1525450.1"/>
    <property type="molecule type" value="Genomic_DNA"/>
</dbReference>
<sequence>MLCYRNSFATFELQQIFTLNQPHGAGELLFSWQPGSGIYLATAGSDQSVAIHNRNGKLVERIRLRGVCCGLGWDSDGDLLAMISSEAPIIVLWDANTGRKHQVDSGLRDTMSCLLWSKTSPILAIGSAKGNLTIYNHSSVKRIPILGKHSKRIVCGGWSQEGLLALGSEDKSLSINNAEGDTLRVINLRAEPSHVQFSEMKLDERLGGENTVSVIVGHKTLFLYNLHDPDNPVELAFQSRYGSLITYSWFGDGYILLGFDAGYLVAISTHIKEVGQELFQAKNHRESLADIALSSSLGQVASCGDNSVKVHDMSNLQDTVTVHTLDSEGNVDQVAWSEDGQLLAASTQNGNLVVFLSCLPMLASVYGTKIAVLSSLNEVTLHSYNFEKGKSTSLAVHTAIEPSFVALGPYHLCVGMNNRVWFYDLTSVTQEPGSAPRLVKDKEYLGTITSMKVNADYTSILHEGKIQLHMLEPSENGNESCETKLFPDGALQDHIITCHVLTNDFLIYATDVGDLSYFFIEDWKTVVEFRHTVGIRAVYPDLSGTKLVFFDAKSEGYLFNPVSNDLIKVPEFPQSCLGVLWDIWPPDKNVFVAYDDKLIVTYVYVPESVHVGTLIERVGVTKLTGNQVPLLLNSGVLVVQAVGGKLIQMILSTHTFQEGGSAANTGLQPSDIEVLLKKHLMLRRFKEAWKCCQLLNKKDVWNMLGEAALKNLDTDTALQVYRHIKNVAMVWSLEDIRNIEERKLLAGHVSMYLSLFDVAQEWYLASSDPSAALSMRRDLLQWEQALQLARNLAPHQVPFISKEYAQQLEFTGHYVEALSHYEKGFLNVPSDGILSNSSNLASHLSEVAIQTHNLECRAGVTRTSIRCGDVRRGVAMALDPQSSKQLQRECAEILENQKQLNEAVNLFEKAEMYERAASCYIQLKNWSKVGQLLPKISSARIHLQFAKAKEADKQYFEASKAYEAAREWDSVIRISLEHLNNPEKAVKIVQETKSMEGAKMVAKFFQKLNDYESAIRFLVLSHCHDEAFQLARRHNQLELYGDILLEMKRDVSSGAEARPDDYRSLALHFENERNFFLSGKFYHHAGDYAKALKHLLKVAQANQEDQEAIPLAIETVGAAKDERLATQLIEFLLGESDGVVRDAKYLFQLYMARQQFREAAKTALIIANDEQVNGNYRHAHDVLFMMYQELRQRSMHIPAEMVSNLMLLHSYILVRLHVRRGDHLKGSRMLIRVASNISRFPSHIVPIFTSAVIECHRAGLKSFAFSYAAMLMRPEYRSQVDPKYLKKIEAVVRKPPKRNKMGEIEELEEPSTPCPFCNTLLIETELNCSHCKNTIPFCIATGRHILRDDLTACPSCDFPAIRSELRQIIEGGENCPMCSEKVNPDGLALIRDPQPYLYPEGGEAILRGLEKLSTAG</sequence>
<dbReference type="Gene3D" id="2.130.10.10">
    <property type="entry name" value="YVTN repeat-like/Quinoprotein amine dehydrogenase"/>
    <property type="match status" value="2"/>
</dbReference>
<dbReference type="FunFam" id="1.25.40.470:FF:000009">
    <property type="entry name" value="WD repeat-containing protein 19 isoform X1"/>
    <property type="match status" value="1"/>
</dbReference>
<evidence type="ECO:0000313" key="14">
    <source>
        <dbReference type="EMBL" id="KAJ1525450.1"/>
    </source>
</evidence>
<dbReference type="Pfam" id="PF23389">
    <property type="entry name" value="Beta-prop_WDR19_1st"/>
    <property type="match status" value="1"/>
</dbReference>
<dbReference type="InterPro" id="IPR056168">
    <property type="entry name" value="TPR_IF140/IFT172/WDR19"/>
</dbReference>
<dbReference type="GO" id="GO:0005929">
    <property type="term" value="C:cilium"/>
    <property type="evidence" value="ECO:0007669"/>
    <property type="project" value="TreeGrafter"/>
</dbReference>
<evidence type="ECO:0000259" key="10">
    <source>
        <dbReference type="Pfam" id="PF15911"/>
    </source>
</evidence>
<dbReference type="GO" id="GO:0035721">
    <property type="term" value="P:intraciliary retrograde transport"/>
    <property type="evidence" value="ECO:0007669"/>
    <property type="project" value="InterPro"/>
</dbReference>
<evidence type="ECO:0000256" key="7">
    <source>
        <dbReference type="ARBA" id="ARBA00023069"/>
    </source>
</evidence>
<keyword evidence="7" id="KW-0969">Cilium</keyword>
<evidence type="ECO:0000256" key="8">
    <source>
        <dbReference type="ARBA" id="ARBA00023212"/>
    </source>
</evidence>
<keyword evidence="15" id="KW-1185">Reference proteome</keyword>
<protein>
    <recommendedName>
        <fullName evidence="16">WD repeat-containing protein 19</fullName>
    </recommendedName>
</protein>
<evidence type="ECO:0000256" key="2">
    <source>
        <dbReference type="ARBA" id="ARBA00022490"/>
    </source>
</evidence>
<evidence type="ECO:0000256" key="5">
    <source>
        <dbReference type="ARBA" id="ARBA00022794"/>
    </source>
</evidence>
<evidence type="ECO:0000259" key="12">
    <source>
        <dbReference type="Pfam" id="PF23389"/>
    </source>
</evidence>
<feature type="domain" description="WDR19 first beta-propeller" evidence="12">
    <location>
        <begin position="29"/>
        <end position="350"/>
    </location>
</feature>
<keyword evidence="8" id="KW-0206">Cytoskeleton</keyword>